<evidence type="ECO:0000259" key="2">
    <source>
        <dbReference type="Pfam" id="PF02525"/>
    </source>
</evidence>
<dbReference type="AlphaFoldDB" id="A0A411PHI1"/>
<dbReference type="GO" id="GO:0009055">
    <property type="term" value="F:electron transfer activity"/>
    <property type="evidence" value="ECO:0007669"/>
    <property type="project" value="TreeGrafter"/>
</dbReference>
<dbReference type="Pfam" id="PF02525">
    <property type="entry name" value="Flavodoxin_2"/>
    <property type="match status" value="1"/>
</dbReference>
<dbReference type="OrthoDB" id="9798454at2"/>
<dbReference type="EMBL" id="CP036200">
    <property type="protein sequence ID" value="QBF83047.1"/>
    <property type="molecule type" value="Genomic_DNA"/>
</dbReference>
<evidence type="ECO:0000313" key="3">
    <source>
        <dbReference type="EMBL" id="QBF83047.1"/>
    </source>
</evidence>
<dbReference type="GO" id="GO:0010181">
    <property type="term" value="F:FMN binding"/>
    <property type="evidence" value="ECO:0007669"/>
    <property type="project" value="TreeGrafter"/>
</dbReference>
<gene>
    <name evidence="3" type="ORF">EXU30_10330</name>
</gene>
<dbReference type="PANTHER" id="PTHR47307:SF1">
    <property type="entry name" value="GLUTATHIONE-REGULATED POTASSIUM-EFFLUX SYSTEM ANCILLARY PROTEIN KEFG"/>
    <property type="match status" value="1"/>
</dbReference>
<evidence type="ECO:0000256" key="1">
    <source>
        <dbReference type="ARBA" id="ARBA00023002"/>
    </source>
</evidence>
<sequence length="190" mass="21584">MSKVLVISGHPELATSNTNTVILKQLEQGVDNIEVRYLDKLYGSDYKIDVAAEQAALQSADVVVLQFPFYWYSMPALLKKWLDDVFSYNFAYGSKGDKLKGKHLVLSFTVGGPEESYTDTDYNHFTIEQLMKPLHQTAMLAQMHYVEPIYSHGMVYIPNVYNELDEVQGRALVHADRLMTQLQQLTKQGA</sequence>
<proteinExistence type="predicted"/>
<protein>
    <submittedName>
        <fullName evidence="3">Flavodoxin family protein</fullName>
    </submittedName>
</protein>
<dbReference type="RefSeq" id="WP_130599781.1">
    <property type="nucleotide sequence ID" value="NZ_CP036200.1"/>
</dbReference>
<dbReference type="InterPro" id="IPR003680">
    <property type="entry name" value="Flavodoxin_fold"/>
</dbReference>
<dbReference type="KEGG" id="smai:EXU30_10330"/>
<dbReference type="Gene3D" id="3.40.50.360">
    <property type="match status" value="1"/>
</dbReference>
<dbReference type="PANTHER" id="PTHR47307">
    <property type="entry name" value="GLUTATHIONE-REGULATED POTASSIUM-EFFLUX SYSTEM ANCILLARY PROTEIN KEFG"/>
    <property type="match status" value="1"/>
</dbReference>
<name>A0A411PHI1_9GAMM</name>
<reference evidence="3 4" key="1">
    <citation type="submission" date="2019-02" db="EMBL/GenBank/DDBJ databases">
        <title>Shewanella sp. D4-2 isolated from Dokdo Island.</title>
        <authorList>
            <person name="Baek K."/>
        </authorList>
    </citation>
    <scope>NUCLEOTIDE SEQUENCE [LARGE SCALE GENOMIC DNA]</scope>
    <source>
        <strain evidence="3 4">D4-2</strain>
    </source>
</reference>
<dbReference type="InterPro" id="IPR029039">
    <property type="entry name" value="Flavoprotein-like_sf"/>
</dbReference>
<dbReference type="GO" id="GO:0003955">
    <property type="term" value="F:NAD(P)H dehydrogenase (quinone) activity"/>
    <property type="evidence" value="ECO:0007669"/>
    <property type="project" value="TreeGrafter"/>
</dbReference>
<feature type="domain" description="Flavodoxin-like fold" evidence="2">
    <location>
        <begin position="2"/>
        <end position="157"/>
    </location>
</feature>
<dbReference type="SUPFAM" id="SSF52218">
    <property type="entry name" value="Flavoproteins"/>
    <property type="match status" value="1"/>
</dbReference>
<accession>A0A411PHI1</accession>
<dbReference type="Proteomes" id="UP000291106">
    <property type="component" value="Chromosome"/>
</dbReference>
<organism evidence="3 4">
    <name type="scientific">Shewanella maritima</name>
    <dbReference type="NCBI Taxonomy" id="2520507"/>
    <lineage>
        <taxon>Bacteria</taxon>
        <taxon>Pseudomonadati</taxon>
        <taxon>Pseudomonadota</taxon>
        <taxon>Gammaproteobacteria</taxon>
        <taxon>Alteromonadales</taxon>
        <taxon>Shewanellaceae</taxon>
        <taxon>Shewanella</taxon>
    </lineage>
</organism>
<dbReference type="InterPro" id="IPR046980">
    <property type="entry name" value="KefG/KefF"/>
</dbReference>
<evidence type="ECO:0000313" key="4">
    <source>
        <dbReference type="Proteomes" id="UP000291106"/>
    </source>
</evidence>
<keyword evidence="1" id="KW-0560">Oxidoreductase</keyword>
<keyword evidence="4" id="KW-1185">Reference proteome</keyword>